<protein>
    <recommendedName>
        <fullName evidence="3">Transposase IS4-like domain-containing protein</fullName>
    </recommendedName>
</protein>
<dbReference type="EMBL" id="JBHTNU010000005">
    <property type="protein sequence ID" value="MFD1426662.1"/>
    <property type="molecule type" value="Genomic_DNA"/>
</dbReference>
<name>A0ABW4C8F1_9BACL</name>
<accession>A0ABW4C8F1</accession>
<evidence type="ECO:0008006" key="3">
    <source>
        <dbReference type="Google" id="ProtNLM"/>
    </source>
</evidence>
<reference evidence="2" key="1">
    <citation type="journal article" date="2019" name="Int. J. Syst. Evol. Microbiol.">
        <title>The Global Catalogue of Microorganisms (GCM) 10K type strain sequencing project: providing services to taxonomists for standard genome sequencing and annotation.</title>
        <authorList>
            <consortium name="The Broad Institute Genomics Platform"/>
            <consortium name="The Broad Institute Genome Sequencing Center for Infectious Disease"/>
            <person name="Wu L."/>
            <person name="Ma J."/>
        </authorList>
    </citation>
    <scope>NUCLEOTIDE SEQUENCE [LARGE SCALE GENOMIC DNA]</scope>
    <source>
        <strain evidence="2">S1</strain>
    </source>
</reference>
<sequence length="46" mass="5445">MRLKWGIELTYKELKQLMRAGRVQNGMVYNVPMRNQTGLSLIDFMI</sequence>
<comment type="caution">
    <text evidence="1">The sequence shown here is derived from an EMBL/GenBank/DDBJ whole genome shotgun (WGS) entry which is preliminary data.</text>
</comment>
<gene>
    <name evidence="1" type="ORF">ACFQ4Y_06865</name>
</gene>
<dbReference type="Proteomes" id="UP001597282">
    <property type="component" value="Unassembled WGS sequence"/>
</dbReference>
<proteinExistence type="predicted"/>
<evidence type="ECO:0000313" key="2">
    <source>
        <dbReference type="Proteomes" id="UP001597282"/>
    </source>
</evidence>
<evidence type="ECO:0000313" key="1">
    <source>
        <dbReference type="EMBL" id="MFD1426662.1"/>
    </source>
</evidence>
<keyword evidence="2" id="KW-1185">Reference proteome</keyword>
<organism evidence="1 2">
    <name type="scientific">Kroppenstedtia sanguinis</name>
    <dbReference type="NCBI Taxonomy" id="1380684"/>
    <lineage>
        <taxon>Bacteria</taxon>
        <taxon>Bacillati</taxon>
        <taxon>Bacillota</taxon>
        <taxon>Bacilli</taxon>
        <taxon>Bacillales</taxon>
        <taxon>Thermoactinomycetaceae</taxon>
        <taxon>Kroppenstedtia</taxon>
    </lineage>
</organism>